<reference evidence="1 2" key="1">
    <citation type="journal article" date="2018" name="Sci. Rep.">
        <title>Genomic signatures of local adaptation to the degree of environmental predictability in rotifers.</title>
        <authorList>
            <person name="Franch-Gras L."/>
            <person name="Hahn C."/>
            <person name="Garcia-Roger E.M."/>
            <person name="Carmona M.J."/>
            <person name="Serra M."/>
            <person name="Gomez A."/>
        </authorList>
    </citation>
    <scope>NUCLEOTIDE SEQUENCE [LARGE SCALE GENOMIC DNA]</scope>
    <source>
        <strain evidence="1">HYR1</strain>
    </source>
</reference>
<accession>A0A3M7Q2F5</accession>
<organism evidence="1 2">
    <name type="scientific">Brachionus plicatilis</name>
    <name type="common">Marine rotifer</name>
    <name type="synonym">Brachionus muelleri</name>
    <dbReference type="NCBI Taxonomy" id="10195"/>
    <lineage>
        <taxon>Eukaryota</taxon>
        <taxon>Metazoa</taxon>
        <taxon>Spiralia</taxon>
        <taxon>Gnathifera</taxon>
        <taxon>Rotifera</taxon>
        <taxon>Eurotatoria</taxon>
        <taxon>Monogononta</taxon>
        <taxon>Pseudotrocha</taxon>
        <taxon>Ploima</taxon>
        <taxon>Brachionidae</taxon>
        <taxon>Brachionus</taxon>
    </lineage>
</organism>
<evidence type="ECO:0000313" key="1">
    <source>
        <dbReference type="EMBL" id="RNA05121.1"/>
    </source>
</evidence>
<dbReference type="AlphaFoldDB" id="A0A3M7Q2F5"/>
<proteinExistence type="predicted"/>
<gene>
    <name evidence="1" type="ORF">BpHYR1_050527</name>
</gene>
<dbReference type="Proteomes" id="UP000276133">
    <property type="component" value="Unassembled WGS sequence"/>
</dbReference>
<dbReference type="EMBL" id="REGN01007846">
    <property type="protein sequence ID" value="RNA05121.1"/>
    <property type="molecule type" value="Genomic_DNA"/>
</dbReference>
<sequence length="59" mass="6969">MPANHLHEFYESDINVNHFNQQGLEKYNDITTATNFRGSNQKKIMFEANFDETMPNDLF</sequence>
<keyword evidence="2" id="KW-1185">Reference proteome</keyword>
<protein>
    <submittedName>
        <fullName evidence="1">Uncharacterized protein</fullName>
    </submittedName>
</protein>
<evidence type="ECO:0000313" key="2">
    <source>
        <dbReference type="Proteomes" id="UP000276133"/>
    </source>
</evidence>
<comment type="caution">
    <text evidence="1">The sequence shown here is derived from an EMBL/GenBank/DDBJ whole genome shotgun (WGS) entry which is preliminary data.</text>
</comment>
<name>A0A3M7Q2F5_BRAPC</name>